<evidence type="ECO:0000259" key="4">
    <source>
        <dbReference type="Pfam" id="PF07992"/>
    </source>
</evidence>
<gene>
    <name evidence="6" type="ORF">IO99_11695</name>
</gene>
<dbReference type="Proteomes" id="UP000028542">
    <property type="component" value="Unassembled WGS sequence"/>
</dbReference>
<evidence type="ECO:0000256" key="3">
    <source>
        <dbReference type="ARBA" id="ARBA00022827"/>
    </source>
</evidence>
<comment type="caution">
    <text evidence="6">The sequence shown here is derived from an EMBL/GenBank/DDBJ whole genome shotgun (WGS) entry which is preliminary data.</text>
</comment>
<dbReference type="PRINTS" id="PR00368">
    <property type="entry name" value="FADPNR"/>
</dbReference>
<organism evidence="6 7">
    <name type="scientific">Clostridium sulfidigenes</name>
    <dbReference type="NCBI Taxonomy" id="318464"/>
    <lineage>
        <taxon>Bacteria</taxon>
        <taxon>Bacillati</taxon>
        <taxon>Bacillota</taxon>
        <taxon>Clostridia</taxon>
        <taxon>Eubacteriales</taxon>
        <taxon>Clostridiaceae</taxon>
        <taxon>Clostridium</taxon>
    </lineage>
</organism>
<feature type="domain" description="FAD/NAD(P)-binding" evidence="4">
    <location>
        <begin position="4"/>
        <end position="294"/>
    </location>
</feature>
<reference evidence="6 7" key="1">
    <citation type="submission" date="2014-07" db="EMBL/GenBank/DDBJ databases">
        <title>Draft genome of Clostridium sulfidigenes 113A isolated from sediments associated with methane hydrate from Krishna Godavari basin.</title>
        <authorList>
            <person name="Honkalas V.S."/>
            <person name="Dabir A.P."/>
            <person name="Arora P."/>
            <person name="Dhakephalkar P.K."/>
        </authorList>
    </citation>
    <scope>NUCLEOTIDE SEQUENCE [LARGE SCALE GENOMIC DNA]</scope>
    <source>
        <strain evidence="6 7">113A</strain>
    </source>
</reference>
<dbReference type="PANTHER" id="PTHR43429:SF3">
    <property type="entry name" value="NITRITE REDUCTASE [NAD(P)H]"/>
    <property type="match status" value="1"/>
</dbReference>
<dbReference type="PANTHER" id="PTHR43429">
    <property type="entry name" value="PYRIDINE NUCLEOTIDE-DISULFIDE OXIDOREDUCTASE DOMAIN-CONTAINING"/>
    <property type="match status" value="1"/>
</dbReference>
<dbReference type="Pfam" id="PF18267">
    <property type="entry name" value="Rubredoxin_C"/>
    <property type="match status" value="1"/>
</dbReference>
<dbReference type="PRINTS" id="PR00411">
    <property type="entry name" value="PNDRDTASEI"/>
</dbReference>
<accession>A0A084JAQ0</accession>
<keyword evidence="3" id="KW-0274">FAD</keyword>
<evidence type="ECO:0000313" key="7">
    <source>
        <dbReference type="Proteomes" id="UP000028542"/>
    </source>
</evidence>
<proteinExistence type="predicted"/>
<dbReference type="InterPro" id="IPR041575">
    <property type="entry name" value="Rubredoxin_C"/>
</dbReference>
<dbReference type="SUPFAM" id="SSF51905">
    <property type="entry name" value="FAD/NAD(P)-binding domain"/>
    <property type="match status" value="2"/>
</dbReference>
<dbReference type="InterPro" id="IPR050260">
    <property type="entry name" value="FAD-bd_OxRdtase"/>
</dbReference>
<evidence type="ECO:0000256" key="1">
    <source>
        <dbReference type="ARBA" id="ARBA00001974"/>
    </source>
</evidence>
<dbReference type="InterPro" id="IPR016156">
    <property type="entry name" value="FAD/NAD-linked_Rdtase_dimer_sf"/>
</dbReference>
<dbReference type="Gene3D" id="3.50.50.60">
    <property type="entry name" value="FAD/NAD(P)-binding domain"/>
    <property type="match status" value="2"/>
</dbReference>
<dbReference type="Pfam" id="PF07992">
    <property type="entry name" value="Pyr_redox_2"/>
    <property type="match status" value="1"/>
</dbReference>
<evidence type="ECO:0000259" key="5">
    <source>
        <dbReference type="Pfam" id="PF18267"/>
    </source>
</evidence>
<keyword evidence="2" id="KW-0285">Flavoprotein</keyword>
<name>A0A084JAQ0_9CLOT</name>
<dbReference type="Gene3D" id="3.30.390.30">
    <property type="match status" value="1"/>
</dbReference>
<evidence type="ECO:0008006" key="8">
    <source>
        <dbReference type="Google" id="ProtNLM"/>
    </source>
</evidence>
<dbReference type="eggNOG" id="COG1251">
    <property type="taxonomic scope" value="Bacteria"/>
</dbReference>
<evidence type="ECO:0000256" key="2">
    <source>
        <dbReference type="ARBA" id="ARBA00022630"/>
    </source>
</evidence>
<keyword evidence="7" id="KW-1185">Reference proteome</keyword>
<dbReference type="GO" id="GO:0016491">
    <property type="term" value="F:oxidoreductase activity"/>
    <property type="evidence" value="ECO:0007669"/>
    <property type="project" value="InterPro"/>
</dbReference>
<sequence length="404" mass="45036">MTNRIIIIGNGIAGITAVKAIREVDKESEVFIFGEEKFYPYNRIKLSKNLFDELSEDNTLLLKKSWYEENKVNIYVSKKVTKINIENKEVVLCDKSILKYDKLLLANGARNNKPPVEGIEKAGVFNLRTLQDAWDIKSKIKKGESVINIGGGIQGLETAWNLNQHGINVSIVEIQSRLMPNQLDEKASKILQDSVEKFGINIYLNTRVNKIAGNNEVEGVVTSSDEFIHCNKVIYSAGIKPNIEMFEDTPIKCEKGIVINEKMETNIADIYAAGDVAELDNFVPGLWNISIGQGKVAGYNMVGKDSTYKHIVPVTTLNAFKLSLFSMGCVDENNATNVLVEDNDEGQYMKVFVRDRKIVGAIVIGDTKRSPILKSAIEKEISLEAIDLSKISVTELLNNIQSKK</sequence>
<dbReference type="RefSeq" id="WP_035133427.1">
    <property type="nucleotide sequence ID" value="NZ_JPMD01000027.1"/>
</dbReference>
<protein>
    <recommendedName>
        <fullName evidence="8">Pyridine nucleotide-disulfide oxidoreductase</fullName>
    </recommendedName>
</protein>
<dbReference type="InterPro" id="IPR023753">
    <property type="entry name" value="FAD/NAD-binding_dom"/>
</dbReference>
<comment type="cofactor">
    <cofactor evidence="1">
        <name>FAD</name>
        <dbReference type="ChEBI" id="CHEBI:57692"/>
    </cofactor>
</comment>
<feature type="domain" description="NADH-rubredoxin oxidoreductase C-terminal" evidence="5">
    <location>
        <begin position="313"/>
        <end position="381"/>
    </location>
</feature>
<evidence type="ECO:0000313" key="6">
    <source>
        <dbReference type="EMBL" id="KEZ86034.1"/>
    </source>
</evidence>
<dbReference type="EMBL" id="JPMD01000027">
    <property type="protein sequence ID" value="KEZ86034.1"/>
    <property type="molecule type" value="Genomic_DNA"/>
</dbReference>
<dbReference type="AlphaFoldDB" id="A0A084JAQ0"/>
<dbReference type="STRING" id="318464.IO99_11695"/>
<dbReference type="InterPro" id="IPR036188">
    <property type="entry name" value="FAD/NAD-bd_sf"/>
</dbReference>